<evidence type="ECO:0000256" key="2">
    <source>
        <dbReference type="ARBA" id="ARBA00034301"/>
    </source>
</evidence>
<dbReference type="SMART" id="SM00849">
    <property type="entry name" value="Lactamase_B"/>
    <property type="match status" value="1"/>
</dbReference>
<reference evidence="5 6" key="1">
    <citation type="submission" date="2013-04" db="EMBL/GenBank/DDBJ databases">
        <title>The Genome Sequence of Paenibacillus barengoltzii G22.</title>
        <authorList>
            <consortium name="The Broad Institute Genomics Platform"/>
            <consortium name="The Broad Institute Genome Sequencing Center for Infectious Disease"/>
            <person name="Earl A."/>
            <person name="Xavier R."/>
            <person name="Elson C."/>
            <person name="Duck W."/>
            <person name="Walker B."/>
            <person name="Young S."/>
            <person name="Zeng Q."/>
            <person name="Gargeya S."/>
            <person name="Fitzgerald M."/>
            <person name="Haas B."/>
            <person name="Abouelleil A."/>
            <person name="Allen A.W."/>
            <person name="Alvarado L."/>
            <person name="Arachchi H.M."/>
            <person name="Berlin A.M."/>
            <person name="Chapman S.B."/>
            <person name="Gainer-Dewar J."/>
            <person name="Goldberg J."/>
            <person name="Griggs A."/>
            <person name="Gujja S."/>
            <person name="Hansen M."/>
            <person name="Howarth C."/>
            <person name="Imamovic A."/>
            <person name="Ireland A."/>
            <person name="Larimer J."/>
            <person name="McCowan C."/>
            <person name="Murphy C."/>
            <person name="Pearson M."/>
            <person name="Poon T.W."/>
            <person name="Priest M."/>
            <person name="Roberts A."/>
            <person name="Saif S."/>
            <person name="Shea T."/>
            <person name="Sisk P."/>
            <person name="Sykes S."/>
            <person name="Wortman J."/>
            <person name="Nusbaum C."/>
            <person name="Birren B."/>
        </authorList>
    </citation>
    <scope>NUCLEOTIDE SEQUENCE [LARGE SCALE GENOMIC DNA]</scope>
    <source>
        <strain evidence="5 6">G22</strain>
    </source>
</reference>
<evidence type="ECO:0000313" key="6">
    <source>
        <dbReference type="Proteomes" id="UP000019598"/>
    </source>
</evidence>
<dbReference type="Gene3D" id="3.60.15.10">
    <property type="entry name" value="Ribonuclease Z/Hydroxyacylglutathione hydrolase-like"/>
    <property type="match status" value="1"/>
</dbReference>
<dbReference type="PANTHER" id="PTHR23131">
    <property type="entry name" value="ENDORIBONUCLEASE LACTB2"/>
    <property type="match status" value="1"/>
</dbReference>
<comment type="caution">
    <text evidence="5">The sequence shown here is derived from an EMBL/GenBank/DDBJ whole genome shotgun (WGS) entry which is preliminary data.</text>
</comment>
<dbReference type="PATRIC" id="fig|1235795.3.peg.447"/>
<dbReference type="InterPro" id="IPR048933">
    <property type="entry name" value="B_lactamase-like_C"/>
</dbReference>
<dbReference type="Pfam" id="PF21221">
    <property type="entry name" value="B_lactamase-like_C"/>
    <property type="match status" value="1"/>
</dbReference>
<dbReference type="AlphaFoldDB" id="R9LIJ7"/>
<proteinExistence type="predicted"/>
<dbReference type="Gene3D" id="1.10.10.10">
    <property type="entry name" value="Winged helix-like DNA-binding domain superfamily/Winged helix DNA-binding domain"/>
    <property type="match status" value="1"/>
</dbReference>
<accession>R9LIJ7</accession>
<dbReference type="RefSeq" id="WP_016311077.1">
    <property type="nucleotide sequence ID" value="NZ_KE159652.1"/>
</dbReference>
<dbReference type="PANTHER" id="PTHR23131:SF4">
    <property type="entry name" value="METALLO-BETA-LACTAMASE SUPERFAMILY POTEIN"/>
    <property type="match status" value="1"/>
</dbReference>
<sequence>MTLLPEIQLWDRELVARVPISMAPPLRRVNSYVLQGDEGITIIDPGPRTEETIEEWRAAWQDLRISPRDVTQIVLTHHHPDHYGLAGYMQEITGATVFMSPRAYEETRLMWGPESRMHEALPDLYRRHGMPESWYSQLPGHLNGFFTQVTPAPEVTFLREGELIQMGGRAWLPIETAGHAPGHLSFYNAEHQLMFCGDAVLPQISPNVSFLPGSDPQPLQSFLDSLEKLSAYEVATAYPGHRHPFDYFTERVRLLLEHHGERLLRIERLLQERPQTAFDVCTALFGTELSIHQMRFAMSETLAHLVELVRQGRVEEQKAGSGEDEIIRYISAKKDGR</sequence>
<dbReference type="InterPro" id="IPR036388">
    <property type="entry name" value="WH-like_DNA-bd_sf"/>
</dbReference>
<evidence type="ECO:0000256" key="1">
    <source>
        <dbReference type="ARBA" id="ARBA00034221"/>
    </source>
</evidence>
<comment type="catalytic activity">
    <reaction evidence="3">
        <text>3',5'-cyclic UMP + H2O = UMP + H(+)</text>
        <dbReference type="Rhea" id="RHEA:70575"/>
        <dbReference type="ChEBI" id="CHEBI:15377"/>
        <dbReference type="ChEBI" id="CHEBI:15378"/>
        <dbReference type="ChEBI" id="CHEBI:57865"/>
        <dbReference type="ChEBI" id="CHEBI:184387"/>
    </reaction>
    <physiologicalReaction direction="left-to-right" evidence="3">
        <dbReference type="Rhea" id="RHEA:70576"/>
    </physiologicalReaction>
</comment>
<dbReference type="InterPro" id="IPR036866">
    <property type="entry name" value="RibonucZ/Hydroxyglut_hydro"/>
</dbReference>
<dbReference type="HOGENOM" id="CLU_048478_0_2_9"/>
<dbReference type="OrthoDB" id="9761531at2"/>
<protein>
    <recommendedName>
        <fullName evidence="4">Metallo-beta-lactamase domain-containing protein</fullName>
    </recommendedName>
</protein>
<dbReference type="STRING" id="1235795.C812_00474"/>
<dbReference type="InterPro" id="IPR050662">
    <property type="entry name" value="Sec-metab_biosynth-thioest"/>
</dbReference>
<dbReference type="CDD" id="cd07725">
    <property type="entry name" value="TTHA1429-like_MBL-fold"/>
    <property type="match status" value="1"/>
</dbReference>
<name>R9LIJ7_9BACL</name>
<dbReference type="InterPro" id="IPR001279">
    <property type="entry name" value="Metallo-B-lactamas"/>
</dbReference>
<comment type="function">
    <text evidence="2">Counteracts the endogenous Pycsar antiviral defense system. Phosphodiesterase that enables metal-dependent hydrolysis of host cyclic nucleotide Pycsar defense signals such as cCMP and cUMP.</text>
</comment>
<comment type="catalytic activity">
    <reaction evidence="1">
        <text>3',5'-cyclic CMP + H2O = CMP + H(+)</text>
        <dbReference type="Rhea" id="RHEA:72675"/>
        <dbReference type="ChEBI" id="CHEBI:15377"/>
        <dbReference type="ChEBI" id="CHEBI:15378"/>
        <dbReference type="ChEBI" id="CHEBI:58003"/>
        <dbReference type="ChEBI" id="CHEBI:60377"/>
    </reaction>
    <physiologicalReaction direction="left-to-right" evidence="1">
        <dbReference type="Rhea" id="RHEA:72676"/>
    </physiologicalReaction>
</comment>
<evidence type="ECO:0000259" key="4">
    <source>
        <dbReference type="SMART" id="SM00849"/>
    </source>
</evidence>
<dbReference type="GeneID" id="43343553"/>
<dbReference type="Proteomes" id="UP000019598">
    <property type="component" value="Unassembled WGS sequence"/>
</dbReference>
<dbReference type="SUPFAM" id="SSF56281">
    <property type="entry name" value="Metallo-hydrolase/oxidoreductase"/>
    <property type="match status" value="1"/>
</dbReference>
<dbReference type="EMBL" id="ASSZ01000008">
    <property type="protein sequence ID" value="EOS58555.1"/>
    <property type="molecule type" value="Genomic_DNA"/>
</dbReference>
<evidence type="ECO:0000313" key="5">
    <source>
        <dbReference type="EMBL" id="EOS58555.1"/>
    </source>
</evidence>
<gene>
    <name evidence="5" type="ORF">C812_00474</name>
</gene>
<organism evidence="5 6">
    <name type="scientific">Paenibacillus barengoltzii G22</name>
    <dbReference type="NCBI Taxonomy" id="1235795"/>
    <lineage>
        <taxon>Bacteria</taxon>
        <taxon>Bacillati</taxon>
        <taxon>Bacillota</taxon>
        <taxon>Bacilli</taxon>
        <taxon>Bacillales</taxon>
        <taxon>Paenibacillaceae</taxon>
        <taxon>Paenibacillus</taxon>
    </lineage>
</organism>
<dbReference type="Pfam" id="PF00753">
    <property type="entry name" value="Lactamase_B"/>
    <property type="match status" value="1"/>
</dbReference>
<feature type="domain" description="Metallo-beta-lactamase" evidence="4">
    <location>
        <begin position="28"/>
        <end position="241"/>
    </location>
</feature>
<evidence type="ECO:0000256" key="3">
    <source>
        <dbReference type="ARBA" id="ARBA00048505"/>
    </source>
</evidence>